<dbReference type="SFLD" id="SFLDF00562">
    <property type="entry name" value="HemN-like__clustered_with_heat"/>
    <property type="match status" value="1"/>
</dbReference>
<keyword evidence="8 9" id="KW-0143">Chaperone</keyword>
<accession>A0A267MJI9</accession>
<protein>
    <recommendedName>
        <fullName evidence="2 9">Heme chaperone HemW</fullName>
    </recommendedName>
</protein>
<dbReference type="SFLD" id="SFLDF00288">
    <property type="entry name" value="HemN-like__clustered_with_nucl"/>
    <property type="match status" value="1"/>
</dbReference>
<organism evidence="11 12">
    <name type="scientific">Anaeromicrobium sediminis</name>
    <dbReference type="NCBI Taxonomy" id="1478221"/>
    <lineage>
        <taxon>Bacteria</taxon>
        <taxon>Bacillati</taxon>
        <taxon>Bacillota</taxon>
        <taxon>Clostridia</taxon>
        <taxon>Peptostreptococcales</taxon>
        <taxon>Thermotaleaceae</taxon>
        <taxon>Anaeromicrobium</taxon>
    </lineage>
</organism>
<evidence type="ECO:0000259" key="10">
    <source>
        <dbReference type="PROSITE" id="PS51918"/>
    </source>
</evidence>
<evidence type="ECO:0000256" key="6">
    <source>
        <dbReference type="ARBA" id="ARBA00023004"/>
    </source>
</evidence>
<evidence type="ECO:0000313" key="11">
    <source>
        <dbReference type="EMBL" id="PAB58943.1"/>
    </source>
</evidence>
<dbReference type="SMART" id="SM00729">
    <property type="entry name" value="Elp3"/>
    <property type="match status" value="1"/>
</dbReference>
<keyword evidence="9" id="KW-0963">Cytoplasm</keyword>
<dbReference type="RefSeq" id="WP_095134009.1">
    <property type="nucleotide sequence ID" value="NZ_NIBG01000010.1"/>
</dbReference>
<evidence type="ECO:0000256" key="7">
    <source>
        <dbReference type="ARBA" id="ARBA00023014"/>
    </source>
</evidence>
<evidence type="ECO:0000256" key="4">
    <source>
        <dbReference type="ARBA" id="ARBA00022691"/>
    </source>
</evidence>
<dbReference type="InterPro" id="IPR034505">
    <property type="entry name" value="Coproporphyrinogen-III_oxidase"/>
</dbReference>
<dbReference type="InterPro" id="IPR006638">
    <property type="entry name" value="Elp3/MiaA/NifB-like_rSAM"/>
</dbReference>
<proteinExistence type="inferred from homology"/>
<dbReference type="GO" id="GO:0004109">
    <property type="term" value="F:coproporphyrinogen oxidase activity"/>
    <property type="evidence" value="ECO:0007669"/>
    <property type="project" value="InterPro"/>
</dbReference>
<keyword evidence="5 9" id="KW-0479">Metal-binding</keyword>
<dbReference type="InterPro" id="IPR058240">
    <property type="entry name" value="rSAM_sf"/>
</dbReference>
<evidence type="ECO:0000313" key="12">
    <source>
        <dbReference type="Proteomes" id="UP000216024"/>
    </source>
</evidence>
<keyword evidence="6 9" id="KW-0408">Iron</keyword>
<dbReference type="EMBL" id="NIBG01000010">
    <property type="protein sequence ID" value="PAB58943.1"/>
    <property type="molecule type" value="Genomic_DNA"/>
</dbReference>
<dbReference type="GO" id="GO:0006779">
    <property type="term" value="P:porphyrin-containing compound biosynthetic process"/>
    <property type="evidence" value="ECO:0007669"/>
    <property type="project" value="InterPro"/>
</dbReference>
<dbReference type="PROSITE" id="PS51918">
    <property type="entry name" value="RADICAL_SAM"/>
    <property type="match status" value="1"/>
</dbReference>
<dbReference type="SFLD" id="SFLDG01065">
    <property type="entry name" value="anaerobic_coproporphyrinogen-I"/>
    <property type="match status" value="1"/>
</dbReference>
<name>A0A267MJI9_9FIRM</name>
<keyword evidence="7 9" id="KW-0411">Iron-sulfur</keyword>
<dbReference type="Pfam" id="PF06969">
    <property type="entry name" value="HemN_C"/>
    <property type="match status" value="1"/>
</dbReference>
<reference evidence="11 12" key="1">
    <citation type="submission" date="2017-06" db="EMBL/GenBank/DDBJ databases">
        <title>Draft genome sequence of anaerobic fermentative bacterium Anaeromicrobium sediminis DY2726D isolated from West Pacific Ocean sediments.</title>
        <authorList>
            <person name="Zeng X."/>
        </authorList>
    </citation>
    <scope>NUCLEOTIDE SEQUENCE [LARGE SCALE GENOMIC DNA]</scope>
    <source>
        <strain evidence="11 12">DY2726D</strain>
    </source>
</reference>
<gene>
    <name evidence="11" type="ORF">CCE28_12220</name>
</gene>
<comment type="similarity">
    <text evidence="1">Belongs to the anaerobic coproporphyrinogen-III oxidase family. HemW subfamily.</text>
</comment>
<comment type="function">
    <text evidence="9">Probably acts as a heme chaperone, transferring heme to an unknown acceptor. Binds one molecule of heme per monomer, possibly covalently. Binds 1 [4Fe-4S] cluster. The cluster is coordinated with 3 cysteines and an exchangeable S-adenosyl-L-methionine.</text>
</comment>
<dbReference type="InterPro" id="IPR010723">
    <property type="entry name" value="HemN_C"/>
</dbReference>
<evidence type="ECO:0000256" key="9">
    <source>
        <dbReference type="RuleBase" id="RU364116"/>
    </source>
</evidence>
<dbReference type="Gene3D" id="3.20.20.70">
    <property type="entry name" value="Aldolase class I"/>
    <property type="match status" value="1"/>
</dbReference>
<dbReference type="InterPro" id="IPR013785">
    <property type="entry name" value="Aldolase_TIM"/>
</dbReference>
<dbReference type="Pfam" id="PF04055">
    <property type="entry name" value="Radical_SAM"/>
    <property type="match status" value="1"/>
</dbReference>
<evidence type="ECO:0000256" key="2">
    <source>
        <dbReference type="ARBA" id="ARBA00017228"/>
    </source>
</evidence>
<dbReference type="OrthoDB" id="9808022at2"/>
<keyword evidence="9" id="KW-0004">4Fe-4S</keyword>
<dbReference type="CDD" id="cd01335">
    <property type="entry name" value="Radical_SAM"/>
    <property type="match status" value="1"/>
</dbReference>
<keyword evidence="4 9" id="KW-0949">S-adenosyl-L-methionine</keyword>
<feature type="domain" description="Radical SAM core" evidence="10">
    <location>
        <begin position="1"/>
        <end position="230"/>
    </location>
</feature>
<evidence type="ECO:0000256" key="5">
    <source>
        <dbReference type="ARBA" id="ARBA00022723"/>
    </source>
</evidence>
<dbReference type="Proteomes" id="UP000216024">
    <property type="component" value="Unassembled WGS sequence"/>
</dbReference>
<evidence type="ECO:0000256" key="3">
    <source>
        <dbReference type="ARBA" id="ARBA00022617"/>
    </source>
</evidence>
<dbReference type="GO" id="GO:0051539">
    <property type="term" value="F:4 iron, 4 sulfur cluster binding"/>
    <property type="evidence" value="ECO:0007669"/>
    <property type="project" value="UniProtKB-UniRule"/>
</dbReference>
<keyword evidence="12" id="KW-1185">Reference proteome</keyword>
<comment type="caution">
    <text evidence="11">The sequence shown here is derived from an EMBL/GenBank/DDBJ whole genome shotgun (WGS) entry which is preliminary data.</text>
</comment>
<comment type="subcellular location">
    <subcellularLocation>
        <location evidence="9">Cytoplasm</location>
    </subcellularLocation>
</comment>
<dbReference type="NCBIfam" id="TIGR00539">
    <property type="entry name" value="hemN_rel"/>
    <property type="match status" value="1"/>
</dbReference>
<dbReference type="SFLD" id="SFLDG01082">
    <property type="entry name" value="B12-binding_domain_containing"/>
    <property type="match status" value="1"/>
</dbReference>
<evidence type="ECO:0000256" key="8">
    <source>
        <dbReference type="ARBA" id="ARBA00023186"/>
    </source>
</evidence>
<dbReference type="GO" id="GO:0046872">
    <property type="term" value="F:metal ion binding"/>
    <property type="evidence" value="ECO:0007669"/>
    <property type="project" value="UniProtKB-UniRule"/>
</dbReference>
<dbReference type="PANTHER" id="PTHR13932">
    <property type="entry name" value="COPROPORPHYRINIGEN III OXIDASE"/>
    <property type="match status" value="1"/>
</dbReference>
<sequence length="379" mass="44755">MKEIGLYIHIPFCHSKCFYCDFNSYSNMKDKFNPYVEGLLKEFEIKKELLSKYIIKSIFIGGGTPSLLPIDEMKKILDYINDNLKLKKNLEFTIESNPGTLDREKLELYLRSGINRISMGFQAWQDYMLKEIGRIHTKDEFIQNFKLAREVGFENINVDLMFGLPNQTIEEWRETLENIVKLNPEHISSYSLKIEDNTIFARKYDEGLLKLPSEEEDRKMYYLAKDILTKNNYIHYEISNFCKKGYESVHNVIYWKNEEYIGVGLGAHSYINKTRTSNLIDVNEYIKNLKMGNRIEIVEEENHIKDHISECMFLGLRLIKGINIYELNETYKVNIEQIYEKQIKKFIDEGLMKQEGQYLFLTPKGIDLSNQVFMGFLIE</sequence>
<keyword evidence="3 9" id="KW-0349">Heme</keyword>
<dbReference type="SFLD" id="SFLDS00029">
    <property type="entry name" value="Radical_SAM"/>
    <property type="match status" value="1"/>
</dbReference>
<dbReference type="PANTHER" id="PTHR13932:SF5">
    <property type="entry name" value="RADICAL S-ADENOSYL METHIONINE DOMAIN-CONTAINING PROTEIN 1, MITOCHONDRIAL"/>
    <property type="match status" value="1"/>
</dbReference>
<dbReference type="InterPro" id="IPR007197">
    <property type="entry name" value="rSAM"/>
</dbReference>
<dbReference type="SUPFAM" id="SSF102114">
    <property type="entry name" value="Radical SAM enzymes"/>
    <property type="match status" value="1"/>
</dbReference>
<dbReference type="AlphaFoldDB" id="A0A267MJI9"/>
<evidence type="ECO:0000256" key="1">
    <source>
        <dbReference type="ARBA" id="ARBA00006100"/>
    </source>
</evidence>
<dbReference type="GO" id="GO:0005737">
    <property type="term" value="C:cytoplasm"/>
    <property type="evidence" value="ECO:0007669"/>
    <property type="project" value="UniProtKB-SubCell"/>
</dbReference>
<dbReference type="InterPro" id="IPR004559">
    <property type="entry name" value="HemW-like"/>
</dbReference>